<dbReference type="Pfam" id="PF12737">
    <property type="entry name" value="Mating_C"/>
    <property type="match status" value="1"/>
</dbReference>
<dbReference type="InterPro" id="IPR024441">
    <property type="entry name" value="Homeodomain1_C"/>
</dbReference>
<dbReference type="AlphaFoldDB" id="G8DA05"/>
<feature type="region of interest" description="Disordered" evidence="6">
    <location>
        <begin position="251"/>
        <end position="441"/>
    </location>
</feature>
<sequence>MSDTIRNRLLQAEAGLIHAIEDGPSAIESFLTTWETLVHSIQQQALYDDLSELAHTTARRVEILASGFRDCYIHADTVRNSLVTDLEVLVGNLSLNDIQPSKSLPKSRSMPLPSLSSSPYIAPAYKWLLKNICNPYPSKETKELISRGTGTSLQNIDAWFLNARRRIGWTGILKKYFSGSKTDTIAAAFRALKDDLSPLIGVAHVEEDHTPLPANIQMAFVEMEDAAKRLYSDKYTKSELAGTLDRMVKDMTDSDRKRRKEERRKEKALERLKAEHEREDKQARDARRRWEEAEEGYPSPSPEPESWKQRSETPSSVGSEVEEDPAPPVPIAGRKRVLQYSSDESEVANERLVKRPRILSSTSSSSSIGGPSVSRPNSLEPSPSSPSSTACSTPPPSTPSEDTPTSLPLQNASPKRKRRLSDADAEPWPKRPMPLVRPRLQVVSDPLPKSLPSASLSTTSPSSVIPAVLDWSQFFDQHLKAVTDELDTSGPIKMDMFDYSQFAEYASGGETSDGTDWEAQCEPIKSRGLLDPLSHSSSPAIHVPSLSTFTDFDLPAPVSVFPDFELDLCATMGWPYAGGIPNKPASTGSALEDTRLNNLDGLSSLASLPPNGPELSSASEATRSNEGGFDIDWSSIIPHTIPPTQPVVSSLLAPATVAPTTINPTAHLGSSAESRAEKLRKYQEHLAQARRLQEELAFI</sequence>
<protein>
    <submittedName>
        <fullName evidence="8">Homeodomain 1 mating type protein</fullName>
    </submittedName>
</protein>
<organism evidence="8">
    <name type="scientific">Pleurotus tuoliensis</name>
    <dbReference type="NCBI Taxonomy" id="879823"/>
    <lineage>
        <taxon>Eukaryota</taxon>
        <taxon>Fungi</taxon>
        <taxon>Dikarya</taxon>
        <taxon>Basidiomycota</taxon>
        <taxon>Agaricomycotina</taxon>
        <taxon>Agaricomycetes</taxon>
        <taxon>Agaricomycetidae</taxon>
        <taxon>Agaricales</taxon>
        <taxon>Pleurotineae</taxon>
        <taxon>Pleurotaceae</taxon>
        <taxon>Pleurotus</taxon>
    </lineage>
</organism>
<comment type="similarity">
    <text evidence="1">Belongs to the TALE/M-ATYP homeobox family.</text>
</comment>
<accession>G8DA05</accession>
<feature type="compositionally biased region" description="Low complexity" evidence="6">
    <location>
        <begin position="399"/>
        <end position="408"/>
    </location>
</feature>
<feature type="compositionally biased region" description="Basic and acidic residues" evidence="6">
    <location>
        <begin position="263"/>
        <end position="291"/>
    </location>
</feature>
<proteinExistence type="inferred from homology"/>
<dbReference type="GO" id="GO:0003677">
    <property type="term" value="F:DNA binding"/>
    <property type="evidence" value="ECO:0007669"/>
    <property type="project" value="UniProtKB-UniRule"/>
</dbReference>
<name>G8DA05_9AGAR</name>
<dbReference type="GO" id="GO:0005634">
    <property type="term" value="C:nucleus"/>
    <property type="evidence" value="ECO:0007669"/>
    <property type="project" value="UniProtKB-SubCell"/>
</dbReference>
<dbReference type="CDD" id="cd00086">
    <property type="entry name" value="homeodomain"/>
    <property type="match status" value="1"/>
</dbReference>
<reference evidence="8" key="1">
    <citation type="submission" date="2010-11" db="EMBL/GenBank/DDBJ databases">
        <title>The preliminary study on the structure of A mating type loci in Pleurotus eryngii var. tuoliensis.</title>
        <authorList>
            <person name="Xu J."/>
            <person name="Huang C."/>
            <person name="Chen Q."/>
            <person name="Zhang J."/>
        </authorList>
    </citation>
    <scope>NUCLEOTIDE SEQUENCE</scope>
    <source>
        <strain evidence="8">CCMSSC00489</strain>
    </source>
</reference>
<gene>
    <name evidence="8" type="primary">hd1</name>
</gene>
<dbReference type="Pfam" id="PF05920">
    <property type="entry name" value="Homeobox_KN"/>
    <property type="match status" value="1"/>
</dbReference>
<evidence type="ECO:0000313" key="8">
    <source>
        <dbReference type="EMBL" id="AER51803.1"/>
    </source>
</evidence>
<feature type="region of interest" description="Disordered" evidence="6">
    <location>
        <begin position="601"/>
        <end position="624"/>
    </location>
</feature>
<feature type="compositionally biased region" description="Polar residues" evidence="6">
    <location>
        <begin position="614"/>
        <end position="624"/>
    </location>
</feature>
<evidence type="ECO:0000259" key="7">
    <source>
        <dbReference type="PROSITE" id="PS50071"/>
    </source>
</evidence>
<dbReference type="InterPro" id="IPR008422">
    <property type="entry name" value="KN_HD"/>
</dbReference>
<feature type="DNA-binding region" description="Homeobox" evidence="5">
    <location>
        <begin position="136"/>
        <end position="171"/>
    </location>
</feature>
<dbReference type="EMBL" id="HQ595187">
    <property type="protein sequence ID" value="AER51803.1"/>
    <property type="molecule type" value="Genomic_DNA"/>
</dbReference>
<dbReference type="InterPro" id="IPR009057">
    <property type="entry name" value="Homeodomain-like_sf"/>
</dbReference>
<dbReference type="PROSITE" id="PS50071">
    <property type="entry name" value="HOMEOBOX_2"/>
    <property type="match status" value="1"/>
</dbReference>
<evidence type="ECO:0000256" key="3">
    <source>
        <dbReference type="ARBA" id="ARBA00023155"/>
    </source>
</evidence>
<evidence type="ECO:0000256" key="4">
    <source>
        <dbReference type="ARBA" id="ARBA00023242"/>
    </source>
</evidence>
<evidence type="ECO:0000256" key="2">
    <source>
        <dbReference type="ARBA" id="ARBA00023125"/>
    </source>
</evidence>
<dbReference type="SUPFAM" id="SSF46689">
    <property type="entry name" value="Homeodomain-like"/>
    <property type="match status" value="1"/>
</dbReference>
<feature type="domain" description="Homeobox" evidence="7">
    <location>
        <begin position="134"/>
        <end position="170"/>
    </location>
</feature>
<keyword evidence="4 5" id="KW-0539">Nucleus</keyword>
<dbReference type="GO" id="GO:0006355">
    <property type="term" value="P:regulation of DNA-templated transcription"/>
    <property type="evidence" value="ECO:0007669"/>
    <property type="project" value="InterPro"/>
</dbReference>
<evidence type="ECO:0000256" key="6">
    <source>
        <dbReference type="SAM" id="MobiDB-lite"/>
    </source>
</evidence>
<comment type="subcellular location">
    <subcellularLocation>
        <location evidence="5">Nucleus</location>
    </subcellularLocation>
</comment>
<dbReference type="InterPro" id="IPR001356">
    <property type="entry name" value="HD"/>
</dbReference>
<feature type="compositionally biased region" description="Low complexity" evidence="6">
    <location>
        <begin position="360"/>
        <end position="392"/>
    </location>
</feature>
<keyword evidence="2 5" id="KW-0238">DNA-binding</keyword>
<dbReference type="Gene3D" id="1.10.10.60">
    <property type="entry name" value="Homeodomain-like"/>
    <property type="match status" value="1"/>
</dbReference>
<keyword evidence="3 5" id="KW-0371">Homeobox</keyword>
<evidence type="ECO:0000256" key="1">
    <source>
        <dbReference type="ARBA" id="ARBA00005800"/>
    </source>
</evidence>
<evidence type="ECO:0000256" key="5">
    <source>
        <dbReference type="PROSITE-ProRule" id="PRU00108"/>
    </source>
</evidence>